<evidence type="ECO:0000313" key="3">
    <source>
        <dbReference type="Proteomes" id="UP000070501"/>
    </source>
</evidence>
<feature type="domain" description="Clr5" evidence="1">
    <location>
        <begin position="14"/>
        <end position="60"/>
    </location>
</feature>
<reference evidence="3" key="1">
    <citation type="submission" date="2016-02" db="EMBL/GenBank/DDBJ databases">
        <title>Draft genome sequence of Microdochium bolleyi, a fungal endophyte of beachgrass.</title>
        <authorList>
            <consortium name="DOE Joint Genome Institute"/>
            <person name="David A.S."/>
            <person name="May G."/>
            <person name="Haridas S."/>
            <person name="Lim J."/>
            <person name="Wang M."/>
            <person name="Labutti K."/>
            <person name="Lipzen A."/>
            <person name="Barry K."/>
            <person name="Grigoriev I.V."/>
        </authorList>
    </citation>
    <scope>NUCLEOTIDE SEQUENCE [LARGE SCALE GENOMIC DNA]</scope>
    <source>
        <strain evidence="3">J235TASD1</strain>
    </source>
</reference>
<protein>
    <recommendedName>
        <fullName evidence="1">Clr5 domain-containing protein</fullName>
    </recommendedName>
</protein>
<dbReference type="EMBL" id="KQ964265">
    <property type="protein sequence ID" value="KXJ86965.1"/>
    <property type="molecule type" value="Genomic_DNA"/>
</dbReference>
<gene>
    <name evidence="2" type="ORF">Micbo1qcDRAFT_208741</name>
</gene>
<keyword evidence="3" id="KW-1185">Reference proteome</keyword>
<dbReference type="AlphaFoldDB" id="A0A136IPW5"/>
<name>A0A136IPW5_9PEZI</name>
<dbReference type="OrthoDB" id="539213at2759"/>
<sequence length="126" mass="15166">MEQSSSRRLTATGELWQRYKPLIRRLYLEENHTLERLKEILERDHSFPFTPLSTYESKIRDVLNIRKKLKKADWPIIYQHWLRLGGNETKPELFFLGRHIPWVKAWKEIRRSPPHSLNAGMSCEPQ</sequence>
<dbReference type="InParanoid" id="A0A136IPW5"/>
<dbReference type="Pfam" id="PF14420">
    <property type="entry name" value="Clr5"/>
    <property type="match status" value="1"/>
</dbReference>
<evidence type="ECO:0000259" key="1">
    <source>
        <dbReference type="Pfam" id="PF14420"/>
    </source>
</evidence>
<accession>A0A136IPW5</accession>
<dbReference type="InterPro" id="IPR025676">
    <property type="entry name" value="Clr5_dom"/>
</dbReference>
<evidence type="ECO:0000313" key="2">
    <source>
        <dbReference type="EMBL" id="KXJ86965.1"/>
    </source>
</evidence>
<organism evidence="2 3">
    <name type="scientific">Microdochium bolleyi</name>
    <dbReference type="NCBI Taxonomy" id="196109"/>
    <lineage>
        <taxon>Eukaryota</taxon>
        <taxon>Fungi</taxon>
        <taxon>Dikarya</taxon>
        <taxon>Ascomycota</taxon>
        <taxon>Pezizomycotina</taxon>
        <taxon>Sordariomycetes</taxon>
        <taxon>Xylariomycetidae</taxon>
        <taxon>Xylariales</taxon>
        <taxon>Microdochiaceae</taxon>
        <taxon>Microdochium</taxon>
    </lineage>
</organism>
<dbReference type="Proteomes" id="UP000070501">
    <property type="component" value="Unassembled WGS sequence"/>
</dbReference>
<proteinExistence type="predicted"/>